<evidence type="ECO:0000259" key="4">
    <source>
        <dbReference type="PROSITE" id="PS50043"/>
    </source>
</evidence>
<dbReference type="Pfam" id="PF00196">
    <property type="entry name" value="GerE"/>
    <property type="match status" value="1"/>
</dbReference>
<organism evidence="5 6">
    <name type="scientific">Streptomyces longisporus</name>
    <dbReference type="NCBI Taxonomy" id="1948"/>
    <lineage>
        <taxon>Bacteria</taxon>
        <taxon>Bacillati</taxon>
        <taxon>Actinomycetota</taxon>
        <taxon>Actinomycetes</taxon>
        <taxon>Kitasatosporales</taxon>
        <taxon>Streptomycetaceae</taxon>
        <taxon>Streptomyces</taxon>
    </lineage>
</organism>
<dbReference type="PANTHER" id="PTHR44688">
    <property type="entry name" value="DNA-BINDING TRANSCRIPTIONAL ACTIVATOR DEVR_DOSR"/>
    <property type="match status" value="1"/>
</dbReference>
<dbReference type="PROSITE" id="PS50043">
    <property type="entry name" value="HTH_LUXR_2"/>
    <property type="match status" value="1"/>
</dbReference>
<dbReference type="RefSeq" id="WP_425585726.1">
    <property type="nucleotide sequence ID" value="NZ_BAAASG010000006.1"/>
</dbReference>
<dbReference type="PROSITE" id="PS00622">
    <property type="entry name" value="HTH_LUXR_1"/>
    <property type="match status" value="1"/>
</dbReference>
<dbReference type="SUPFAM" id="SSF46894">
    <property type="entry name" value="C-terminal effector domain of the bipartite response regulators"/>
    <property type="match status" value="1"/>
</dbReference>
<keyword evidence="6" id="KW-1185">Reference proteome</keyword>
<gene>
    <name evidence="5" type="ORF">GCM10010276_23650</name>
</gene>
<dbReference type="Proteomes" id="UP001501777">
    <property type="component" value="Unassembled WGS sequence"/>
</dbReference>
<name>A0ABP5YXH9_STRLO</name>
<dbReference type="CDD" id="cd06170">
    <property type="entry name" value="LuxR_C_like"/>
    <property type="match status" value="1"/>
</dbReference>
<comment type="caution">
    <text evidence="5">The sequence shown here is derived from an EMBL/GenBank/DDBJ whole genome shotgun (WGS) entry which is preliminary data.</text>
</comment>
<dbReference type="PRINTS" id="PR00038">
    <property type="entry name" value="HTHLUXR"/>
</dbReference>
<sequence>MTGRERDVLGLIACGRSNNEIAAELYLTVGTVKTHVSRLLTKLGARDRVQLVIAAYESGLAGPVRR</sequence>
<feature type="domain" description="HTH luxR-type" evidence="4">
    <location>
        <begin position="1"/>
        <end position="59"/>
    </location>
</feature>
<accession>A0ABP5YXH9</accession>
<keyword evidence="1" id="KW-0805">Transcription regulation</keyword>
<evidence type="ECO:0000256" key="2">
    <source>
        <dbReference type="ARBA" id="ARBA00023125"/>
    </source>
</evidence>
<dbReference type="InterPro" id="IPR016032">
    <property type="entry name" value="Sig_transdc_resp-reg_C-effctor"/>
</dbReference>
<evidence type="ECO:0000313" key="6">
    <source>
        <dbReference type="Proteomes" id="UP001501777"/>
    </source>
</evidence>
<proteinExistence type="predicted"/>
<reference evidence="6" key="1">
    <citation type="journal article" date="2019" name="Int. J. Syst. Evol. Microbiol.">
        <title>The Global Catalogue of Microorganisms (GCM) 10K type strain sequencing project: providing services to taxonomists for standard genome sequencing and annotation.</title>
        <authorList>
            <consortium name="The Broad Institute Genomics Platform"/>
            <consortium name="The Broad Institute Genome Sequencing Center for Infectious Disease"/>
            <person name="Wu L."/>
            <person name="Ma J."/>
        </authorList>
    </citation>
    <scope>NUCLEOTIDE SEQUENCE [LARGE SCALE GENOMIC DNA]</scope>
    <source>
        <strain evidence="6">JCM 4395</strain>
    </source>
</reference>
<dbReference type="InterPro" id="IPR000792">
    <property type="entry name" value="Tscrpt_reg_LuxR_C"/>
</dbReference>
<keyword evidence="2" id="KW-0238">DNA-binding</keyword>
<keyword evidence="3" id="KW-0804">Transcription</keyword>
<protein>
    <recommendedName>
        <fullName evidence="4">HTH luxR-type domain-containing protein</fullName>
    </recommendedName>
</protein>
<dbReference type="PANTHER" id="PTHR44688:SF16">
    <property type="entry name" value="DNA-BINDING TRANSCRIPTIONAL ACTIVATOR DEVR_DOSR"/>
    <property type="match status" value="1"/>
</dbReference>
<dbReference type="InterPro" id="IPR036388">
    <property type="entry name" value="WH-like_DNA-bd_sf"/>
</dbReference>
<evidence type="ECO:0000313" key="5">
    <source>
        <dbReference type="EMBL" id="GAA2485066.1"/>
    </source>
</evidence>
<dbReference type="EMBL" id="BAAASG010000006">
    <property type="protein sequence ID" value="GAA2485066.1"/>
    <property type="molecule type" value="Genomic_DNA"/>
</dbReference>
<evidence type="ECO:0000256" key="3">
    <source>
        <dbReference type="ARBA" id="ARBA00023163"/>
    </source>
</evidence>
<evidence type="ECO:0000256" key="1">
    <source>
        <dbReference type="ARBA" id="ARBA00023015"/>
    </source>
</evidence>
<dbReference type="SMART" id="SM00421">
    <property type="entry name" value="HTH_LUXR"/>
    <property type="match status" value="1"/>
</dbReference>
<dbReference type="Gene3D" id="1.10.10.10">
    <property type="entry name" value="Winged helix-like DNA-binding domain superfamily/Winged helix DNA-binding domain"/>
    <property type="match status" value="1"/>
</dbReference>